<reference evidence="1" key="1">
    <citation type="submission" date="2021-02" db="EMBL/GenBank/DDBJ databases">
        <authorList>
            <person name="Dougan E. K."/>
            <person name="Rhodes N."/>
            <person name="Thang M."/>
            <person name="Chan C."/>
        </authorList>
    </citation>
    <scope>NUCLEOTIDE SEQUENCE</scope>
</reference>
<evidence type="ECO:0000313" key="1">
    <source>
        <dbReference type="EMBL" id="CAE7284034.1"/>
    </source>
</evidence>
<keyword evidence="2" id="KW-1185">Reference proteome</keyword>
<accession>A0A812NEL6</accession>
<sequence length="118" mass="13334">APPSNEFEIIPSRGTLLPNCAQRIQVDFISSTEKKYDTRLSVDLEGVGKELLSIPIFAQCAVPTVSFEPHGCLNYGDVFIRYPFHQSLYLHNTSVLPAKFMVEAQEDKSKAEFEPDQW</sequence>
<feature type="non-terminal residue" evidence="1">
    <location>
        <position position="1"/>
    </location>
</feature>
<organism evidence="1 2">
    <name type="scientific">Symbiodinium pilosum</name>
    <name type="common">Dinoflagellate</name>
    <dbReference type="NCBI Taxonomy" id="2952"/>
    <lineage>
        <taxon>Eukaryota</taxon>
        <taxon>Sar</taxon>
        <taxon>Alveolata</taxon>
        <taxon>Dinophyceae</taxon>
        <taxon>Suessiales</taxon>
        <taxon>Symbiodiniaceae</taxon>
        <taxon>Symbiodinium</taxon>
    </lineage>
</organism>
<dbReference type="AlphaFoldDB" id="A0A812NEL6"/>
<name>A0A812NEL6_SYMPI</name>
<feature type="non-terminal residue" evidence="1">
    <location>
        <position position="118"/>
    </location>
</feature>
<proteinExistence type="predicted"/>
<gene>
    <name evidence="1" type="primary">HYDIN</name>
    <name evidence="1" type="ORF">SPIL2461_LOCUS6378</name>
</gene>
<dbReference type="GO" id="GO:1904158">
    <property type="term" value="P:axonemal central apparatus assembly"/>
    <property type="evidence" value="ECO:0007669"/>
    <property type="project" value="TreeGrafter"/>
</dbReference>
<dbReference type="InterPro" id="IPR013783">
    <property type="entry name" value="Ig-like_fold"/>
</dbReference>
<dbReference type="GO" id="GO:0005930">
    <property type="term" value="C:axoneme"/>
    <property type="evidence" value="ECO:0007669"/>
    <property type="project" value="TreeGrafter"/>
</dbReference>
<protein>
    <submittedName>
        <fullName evidence="1">HYDIN protein</fullName>
    </submittedName>
</protein>
<dbReference type="PANTHER" id="PTHR23053">
    <property type="entry name" value="DLEC1 DELETED IN LUNG AND ESOPHAGEAL CANCER 1"/>
    <property type="match status" value="1"/>
</dbReference>
<dbReference type="PANTHER" id="PTHR23053:SF0">
    <property type="entry name" value="HYDROCEPHALUS-INDUCING PROTEIN HOMOLOG"/>
    <property type="match status" value="1"/>
</dbReference>
<dbReference type="OrthoDB" id="436294at2759"/>
<comment type="caution">
    <text evidence="1">The sequence shown here is derived from an EMBL/GenBank/DDBJ whole genome shotgun (WGS) entry which is preliminary data.</text>
</comment>
<dbReference type="InterPro" id="IPR033305">
    <property type="entry name" value="Hydin-like"/>
</dbReference>
<dbReference type="Proteomes" id="UP000649617">
    <property type="component" value="Unassembled WGS sequence"/>
</dbReference>
<dbReference type="Gene3D" id="2.60.40.10">
    <property type="entry name" value="Immunoglobulins"/>
    <property type="match status" value="2"/>
</dbReference>
<evidence type="ECO:0000313" key="2">
    <source>
        <dbReference type="Proteomes" id="UP000649617"/>
    </source>
</evidence>
<dbReference type="EMBL" id="CAJNIZ010009566">
    <property type="protein sequence ID" value="CAE7284034.1"/>
    <property type="molecule type" value="Genomic_DNA"/>
</dbReference>
<dbReference type="GO" id="GO:0003341">
    <property type="term" value="P:cilium movement"/>
    <property type="evidence" value="ECO:0007669"/>
    <property type="project" value="TreeGrafter"/>
</dbReference>